<dbReference type="SMART" id="SM00421">
    <property type="entry name" value="HTH_LUXR"/>
    <property type="match status" value="1"/>
</dbReference>
<dbReference type="Gene3D" id="3.30.450.20">
    <property type="entry name" value="PAS domain"/>
    <property type="match status" value="3"/>
</dbReference>
<dbReference type="OrthoDB" id="9782655at2"/>
<name>A0A3A1P372_9SPHN</name>
<feature type="domain" description="HTH luxR-type" evidence="8">
    <location>
        <begin position="562"/>
        <end position="627"/>
    </location>
</feature>
<dbReference type="RefSeq" id="WP_119593133.1">
    <property type="nucleotide sequence ID" value="NZ_QXFM01000107.1"/>
</dbReference>
<dbReference type="InterPro" id="IPR011006">
    <property type="entry name" value="CheY-like_superfamily"/>
</dbReference>
<keyword evidence="5" id="KW-0418">Kinase</keyword>
<feature type="domain" description="Response regulatory" evidence="9">
    <location>
        <begin position="432"/>
        <end position="546"/>
    </location>
</feature>
<evidence type="ECO:0000256" key="2">
    <source>
        <dbReference type="ARBA" id="ARBA00012438"/>
    </source>
</evidence>
<dbReference type="GO" id="GO:0006355">
    <property type="term" value="P:regulation of DNA-templated transcription"/>
    <property type="evidence" value="ECO:0007669"/>
    <property type="project" value="InterPro"/>
</dbReference>
<dbReference type="InterPro" id="IPR000792">
    <property type="entry name" value="Tscrpt_reg_LuxR_C"/>
</dbReference>
<dbReference type="InterPro" id="IPR052162">
    <property type="entry name" value="Sensor_kinase/Photoreceptor"/>
</dbReference>
<dbReference type="InterPro" id="IPR013655">
    <property type="entry name" value="PAS_fold_3"/>
</dbReference>
<dbReference type="InterPro" id="IPR035965">
    <property type="entry name" value="PAS-like_dom_sf"/>
</dbReference>
<dbReference type="EC" id="2.7.13.3" evidence="2"/>
<evidence type="ECO:0000259" key="9">
    <source>
        <dbReference type="PROSITE" id="PS50110"/>
    </source>
</evidence>
<dbReference type="InterPro" id="IPR036388">
    <property type="entry name" value="WH-like_DNA-bd_sf"/>
</dbReference>
<evidence type="ECO:0000256" key="7">
    <source>
        <dbReference type="PROSITE-ProRule" id="PRU00169"/>
    </source>
</evidence>
<evidence type="ECO:0000256" key="3">
    <source>
        <dbReference type="ARBA" id="ARBA00022553"/>
    </source>
</evidence>
<dbReference type="PRINTS" id="PR00038">
    <property type="entry name" value="HTHLUXR"/>
</dbReference>
<dbReference type="SMART" id="SM00091">
    <property type="entry name" value="PAS"/>
    <property type="match status" value="2"/>
</dbReference>
<proteinExistence type="predicted"/>
<protein>
    <recommendedName>
        <fullName evidence="2">histidine kinase</fullName>
        <ecNumber evidence="2">2.7.13.3</ecNumber>
    </recommendedName>
</protein>
<dbReference type="InterPro" id="IPR016032">
    <property type="entry name" value="Sig_transdc_resp-reg_C-effctor"/>
</dbReference>
<dbReference type="SUPFAM" id="SSF46894">
    <property type="entry name" value="C-terminal effector domain of the bipartite response regulators"/>
    <property type="match status" value="1"/>
</dbReference>
<comment type="catalytic activity">
    <reaction evidence="1">
        <text>ATP + protein L-histidine = ADP + protein N-phospho-L-histidine.</text>
        <dbReference type="EC" id="2.7.13.3"/>
    </reaction>
</comment>
<dbReference type="PANTHER" id="PTHR43304">
    <property type="entry name" value="PHYTOCHROME-LIKE PROTEIN CPH1"/>
    <property type="match status" value="1"/>
</dbReference>
<evidence type="ECO:0000256" key="6">
    <source>
        <dbReference type="ARBA" id="ARBA00023125"/>
    </source>
</evidence>
<dbReference type="SUPFAM" id="SSF55785">
    <property type="entry name" value="PYP-like sensor domain (PAS domain)"/>
    <property type="match status" value="2"/>
</dbReference>
<dbReference type="GO" id="GO:0004673">
    <property type="term" value="F:protein histidine kinase activity"/>
    <property type="evidence" value="ECO:0007669"/>
    <property type="project" value="UniProtKB-EC"/>
</dbReference>
<dbReference type="PROSITE" id="PS50110">
    <property type="entry name" value="RESPONSE_REGULATORY"/>
    <property type="match status" value="1"/>
</dbReference>
<keyword evidence="12" id="KW-1185">Reference proteome</keyword>
<dbReference type="AlphaFoldDB" id="A0A3A1P372"/>
<dbReference type="InterPro" id="IPR001610">
    <property type="entry name" value="PAC"/>
</dbReference>
<dbReference type="InterPro" id="IPR001789">
    <property type="entry name" value="Sig_transdc_resp-reg_receiver"/>
</dbReference>
<sequence>MDFLLGLWGPGRSRNGSLTLVQDINRTRLGRTRNWLQGGGQVGTEIALRDWSSTSLGPMEGWPSTLRTTLNLILNSGHPTLICWGAELLCFYNDACLPALRRKVNTLGSPLAAVLPESMEQLRPLFREALEGKPIFAKSLRVPLQPGGEAHDSCWAASLSPIYDDAGTISGVLVPLLTQADRIEAQARSNGSEEGLHQVSDIVPSLLWRASPQGEILWANNKLREGLSSDNVWQSVHPDDLPSVRDTWARSQRDEATFRHYHRLRMRNGEYRWHIATSEPRSDGTGEIVEWYGVATDVDDLHQSSTALSKASAVFRSFAENSADAIWVIDVSKKTVEYTSPACRTIWGELPEPGFSWYQWRCAIHPDDRAHQDAGLERLLSGEVLREQYRIVRTDGAIKWIRSTKFPIFDSDGSIRLVGGIAQDITDGGYRTIHLIDGEMESRVTLNRRFQANGYDVRSYDGVDTFLKVCRGLVPGCVILLDSSGGVEATRLASALRGEFYAFPLLVISEVADASTAIQLMKQGIKDIVLPTDPLERLDQAISSALSAIRKDQREGDTVRRAKESMQILSDREREVLLGLSDGATNKELARELGVSPRTIETHRVHIMEKLGVSTLPEAAKIVALAQL</sequence>
<comment type="caution">
    <text evidence="11">The sequence shown here is derived from an EMBL/GenBank/DDBJ whole genome shotgun (WGS) entry which is preliminary data.</text>
</comment>
<dbReference type="CDD" id="cd00130">
    <property type="entry name" value="PAS"/>
    <property type="match status" value="2"/>
</dbReference>
<evidence type="ECO:0000256" key="4">
    <source>
        <dbReference type="ARBA" id="ARBA00022679"/>
    </source>
</evidence>
<dbReference type="Proteomes" id="UP000265366">
    <property type="component" value="Unassembled WGS sequence"/>
</dbReference>
<evidence type="ECO:0000256" key="1">
    <source>
        <dbReference type="ARBA" id="ARBA00000085"/>
    </source>
</evidence>
<evidence type="ECO:0000313" key="12">
    <source>
        <dbReference type="Proteomes" id="UP000265366"/>
    </source>
</evidence>
<feature type="domain" description="PAC" evidence="10">
    <location>
        <begin position="258"/>
        <end position="310"/>
    </location>
</feature>
<comment type="caution">
    <text evidence="7">Lacks conserved residue(s) required for the propagation of feature annotation.</text>
</comment>
<dbReference type="GO" id="GO:0003677">
    <property type="term" value="F:DNA binding"/>
    <property type="evidence" value="ECO:0007669"/>
    <property type="project" value="UniProtKB-KW"/>
</dbReference>
<evidence type="ECO:0000259" key="10">
    <source>
        <dbReference type="PROSITE" id="PS50113"/>
    </source>
</evidence>
<keyword evidence="3" id="KW-0597">Phosphoprotein</keyword>
<dbReference type="CDD" id="cd06170">
    <property type="entry name" value="LuxR_C_like"/>
    <property type="match status" value="1"/>
</dbReference>
<dbReference type="EMBL" id="QXFM01000107">
    <property type="protein sequence ID" value="RIV84143.1"/>
    <property type="molecule type" value="Genomic_DNA"/>
</dbReference>
<dbReference type="Pfam" id="PF08447">
    <property type="entry name" value="PAS_3"/>
    <property type="match status" value="2"/>
</dbReference>
<dbReference type="PANTHER" id="PTHR43304:SF1">
    <property type="entry name" value="PAC DOMAIN-CONTAINING PROTEIN"/>
    <property type="match status" value="1"/>
</dbReference>
<feature type="domain" description="PAC" evidence="10">
    <location>
        <begin position="385"/>
        <end position="437"/>
    </location>
</feature>
<dbReference type="Pfam" id="PF00196">
    <property type="entry name" value="GerE"/>
    <property type="match status" value="1"/>
</dbReference>
<dbReference type="GO" id="GO:0000160">
    <property type="term" value="P:phosphorelay signal transduction system"/>
    <property type="evidence" value="ECO:0007669"/>
    <property type="project" value="InterPro"/>
</dbReference>
<dbReference type="SMART" id="SM00086">
    <property type="entry name" value="PAC"/>
    <property type="match status" value="2"/>
</dbReference>
<evidence type="ECO:0000313" key="11">
    <source>
        <dbReference type="EMBL" id="RIV84143.1"/>
    </source>
</evidence>
<dbReference type="InterPro" id="IPR000700">
    <property type="entry name" value="PAS-assoc_C"/>
</dbReference>
<keyword evidence="4" id="KW-0808">Transferase</keyword>
<gene>
    <name evidence="11" type="ORF">D2V17_12040</name>
</gene>
<evidence type="ECO:0000259" key="8">
    <source>
        <dbReference type="PROSITE" id="PS50043"/>
    </source>
</evidence>
<organism evidence="11 12">
    <name type="scientific">Aurantiacibacter xanthus</name>
    <dbReference type="NCBI Taxonomy" id="1784712"/>
    <lineage>
        <taxon>Bacteria</taxon>
        <taxon>Pseudomonadati</taxon>
        <taxon>Pseudomonadota</taxon>
        <taxon>Alphaproteobacteria</taxon>
        <taxon>Sphingomonadales</taxon>
        <taxon>Erythrobacteraceae</taxon>
        <taxon>Aurantiacibacter</taxon>
    </lineage>
</organism>
<accession>A0A3A1P372</accession>
<dbReference type="InterPro" id="IPR000014">
    <property type="entry name" value="PAS"/>
</dbReference>
<dbReference type="SUPFAM" id="SSF52172">
    <property type="entry name" value="CheY-like"/>
    <property type="match status" value="1"/>
</dbReference>
<dbReference type="PROSITE" id="PS50113">
    <property type="entry name" value="PAC"/>
    <property type="match status" value="2"/>
</dbReference>
<dbReference type="Gene3D" id="3.40.50.2300">
    <property type="match status" value="1"/>
</dbReference>
<dbReference type="NCBIfam" id="TIGR00229">
    <property type="entry name" value="sensory_box"/>
    <property type="match status" value="1"/>
</dbReference>
<dbReference type="PROSITE" id="PS50043">
    <property type="entry name" value="HTH_LUXR_2"/>
    <property type="match status" value="1"/>
</dbReference>
<keyword evidence="6" id="KW-0238">DNA-binding</keyword>
<reference evidence="11 12" key="1">
    <citation type="submission" date="2018-08" db="EMBL/GenBank/DDBJ databases">
        <title>Erythrobacter zhengii sp.nov., a bacterium isolated from deep-sea sediment.</title>
        <authorList>
            <person name="Fang C."/>
            <person name="Wu Y.-H."/>
            <person name="Sun C."/>
            <person name="Wang H."/>
            <person name="Cheng H."/>
            <person name="Meng F.-X."/>
            <person name="Wang C.-S."/>
            <person name="Xu X.-W."/>
        </authorList>
    </citation>
    <scope>NUCLEOTIDE SEQUENCE [LARGE SCALE GENOMIC DNA]</scope>
    <source>
        <strain evidence="11 12">CCTCC AB 2015396</strain>
    </source>
</reference>
<evidence type="ECO:0000256" key="5">
    <source>
        <dbReference type="ARBA" id="ARBA00022777"/>
    </source>
</evidence>
<dbReference type="Gene3D" id="1.10.10.10">
    <property type="entry name" value="Winged helix-like DNA-binding domain superfamily/Winged helix DNA-binding domain"/>
    <property type="match status" value="1"/>
</dbReference>